<keyword evidence="3" id="KW-1185">Reference proteome</keyword>
<comment type="caution">
    <text evidence="2">The sequence shown here is derived from an EMBL/GenBank/DDBJ whole genome shotgun (WGS) entry which is preliminary data.</text>
</comment>
<protein>
    <submittedName>
        <fullName evidence="2">Uncharacterized protein</fullName>
    </submittedName>
</protein>
<name>A0A8X6I6W1_9ARAC</name>
<feature type="compositionally biased region" description="Basic and acidic residues" evidence="1">
    <location>
        <begin position="14"/>
        <end position="23"/>
    </location>
</feature>
<gene>
    <name evidence="2" type="ORF">TNIN_356911</name>
</gene>
<dbReference type="AlphaFoldDB" id="A0A8X6I6W1"/>
<reference evidence="2" key="1">
    <citation type="submission" date="2020-08" db="EMBL/GenBank/DDBJ databases">
        <title>Multicomponent nature underlies the extraordinary mechanical properties of spider dragline silk.</title>
        <authorList>
            <person name="Kono N."/>
            <person name="Nakamura H."/>
            <person name="Mori M."/>
            <person name="Yoshida Y."/>
            <person name="Ohtoshi R."/>
            <person name="Malay A.D."/>
            <person name="Moran D.A.P."/>
            <person name="Tomita M."/>
            <person name="Numata K."/>
            <person name="Arakawa K."/>
        </authorList>
    </citation>
    <scope>NUCLEOTIDE SEQUENCE</scope>
</reference>
<organism evidence="2 3">
    <name type="scientific">Trichonephila inaurata madagascariensis</name>
    <dbReference type="NCBI Taxonomy" id="2747483"/>
    <lineage>
        <taxon>Eukaryota</taxon>
        <taxon>Metazoa</taxon>
        <taxon>Ecdysozoa</taxon>
        <taxon>Arthropoda</taxon>
        <taxon>Chelicerata</taxon>
        <taxon>Arachnida</taxon>
        <taxon>Araneae</taxon>
        <taxon>Araneomorphae</taxon>
        <taxon>Entelegynae</taxon>
        <taxon>Araneoidea</taxon>
        <taxon>Nephilidae</taxon>
        <taxon>Trichonephila</taxon>
        <taxon>Trichonephila inaurata</taxon>
    </lineage>
</organism>
<dbReference type="Proteomes" id="UP000886998">
    <property type="component" value="Unassembled WGS sequence"/>
</dbReference>
<sequence length="66" mass="7766">MPEHDTGRYNLRPRRTERTESRPSSELIESQRGPDRSRGRRGQQYSPYYKDQRSKQAVNKPESSGD</sequence>
<proteinExistence type="predicted"/>
<dbReference type="EMBL" id="BMAV01024361">
    <property type="protein sequence ID" value="GFS32587.1"/>
    <property type="molecule type" value="Genomic_DNA"/>
</dbReference>
<evidence type="ECO:0000313" key="2">
    <source>
        <dbReference type="EMBL" id="GFS32587.1"/>
    </source>
</evidence>
<feature type="region of interest" description="Disordered" evidence="1">
    <location>
        <begin position="1"/>
        <end position="66"/>
    </location>
</feature>
<evidence type="ECO:0000313" key="3">
    <source>
        <dbReference type="Proteomes" id="UP000886998"/>
    </source>
</evidence>
<accession>A0A8X6I6W1</accession>
<evidence type="ECO:0000256" key="1">
    <source>
        <dbReference type="SAM" id="MobiDB-lite"/>
    </source>
</evidence>